<evidence type="ECO:0000313" key="1">
    <source>
        <dbReference type="EMBL" id="MFD0984036.1"/>
    </source>
</evidence>
<name>A0ABW3J2T2_9FLAO</name>
<dbReference type="Proteomes" id="UP001597051">
    <property type="component" value="Unassembled WGS sequence"/>
</dbReference>
<gene>
    <name evidence="1" type="ORF">ACFQ0S_06040</name>
</gene>
<protein>
    <submittedName>
        <fullName evidence="1">ATPase</fullName>
    </submittedName>
</protein>
<evidence type="ECO:0000313" key="2">
    <source>
        <dbReference type="Proteomes" id="UP001597051"/>
    </source>
</evidence>
<comment type="caution">
    <text evidence="1">The sequence shown here is derived from an EMBL/GenBank/DDBJ whole genome shotgun (WGS) entry which is preliminary data.</text>
</comment>
<dbReference type="SUPFAM" id="SSF52540">
    <property type="entry name" value="P-loop containing nucleoside triphosphate hydrolases"/>
    <property type="match status" value="1"/>
</dbReference>
<reference evidence="2" key="1">
    <citation type="journal article" date="2019" name="Int. J. Syst. Evol. Microbiol.">
        <title>The Global Catalogue of Microorganisms (GCM) 10K type strain sequencing project: providing services to taxonomists for standard genome sequencing and annotation.</title>
        <authorList>
            <consortium name="The Broad Institute Genomics Platform"/>
            <consortium name="The Broad Institute Genome Sequencing Center for Infectious Disease"/>
            <person name="Wu L."/>
            <person name="Ma J."/>
        </authorList>
    </citation>
    <scope>NUCLEOTIDE SEQUENCE [LARGE SCALE GENOMIC DNA]</scope>
    <source>
        <strain evidence="2">CECT 7649</strain>
    </source>
</reference>
<organism evidence="1 2">
    <name type="scientific">Flavobacterium myungsuense</name>
    <dbReference type="NCBI Taxonomy" id="651823"/>
    <lineage>
        <taxon>Bacteria</taxon>
        <taxon>Pseudomonadati</taxon>
        <taxon>Bacteroidota</taxon>
        <taxon>Flavobacteriia</taxon>
        <taxon>Flavobacteriales</taxon>
        <taxon>Flavobacteriaceae</taxon>
        <taxon>Flavobacterium</taxon>
    </lineage>
</organism>
<dbReference type="RefSeq" id="WP_379819062.1">
    <property type="nucleotide sequence ID" value="NZ_JBHTHJ010000001.1"/>
</dbReference>
<sequence length="218" mass="25422">MNPYNEIQKVFVVKNGVKIYDFVKCIEVLEDIGRFHFGPQFKVYENDLPVIKKLIIYAIRDELTASQMNMNINKGIILSGPVGCGKTSLMFILNYFFQNSFNYKMKPCRDIAFEFASKGYEALNPFIKKESKQTRMNTYCFDDLGTEKQIKHFGNECNVMAEILLTRYDSFIHDKTMTHVTTNLSASELEAFYGDRVRSRMRQIFNLIAFDKDSIDKR</sequence>
<dbReference type="EMBL" id="JBHTIZ010000013">
    <property type="protein sequence ID" value="MFD0984036.1"/>
    <property type="molecule type" value="Genomic_DNA"/>
</dbReference>
<keyword evidence="2" id="KW-1185">Reference proteome</keyword>
<proteinExistence type="predicted"/>
<dbReference type="InterPro" id="IPR027417">
    <property type="entry name" value="P-loop_NTPase"/>
</dbReference>
<accession>A0ABW3J2T2</accession>
<dbReference type="Gene3D" id="3.40.50.300">
    <property type="entry name" value="P-loop containing nucleotide triphosphate hydrolases"/>
    <property type="match status" value="1"/>
</dbReference>